<comment type="cofactor">
    <cofactor evidence="1">
        <name>Mg(2+)</name>
        <dbReference type="ChEBI" id="CHEBI:18420"/>
    </cofactor>
</comment>
<organism evidence="6 7">
    <name type="scientific">Bartonella apihabitans</name>
    <dbReference type="NCBI Taxonomy" id="2750929"/>
    <lineage>
        <taxon>Bacteria</taxon>
        <taxon>Pseudomonadati</taxon>
        <taxon>Pseudomonadota</taxon>
        <taxon>Alphaproteobacteria</taxon>
        <taxon>Hyphomicrobiales</taxon>
        <taxon>Bartonellaceae</taxon>
        <taxon>Bartonella</taxon>
    </lineage>
</organism>
<gene>
    <name evidence="6" type="ORF">BBC0178_011270</name>
</gene>
<evidence type="ECO:0000256" key="3">
    <source>
        <dbReference type="ARBA" id="ARBA00022801"/>
    </source>
</evidence>
<evidence type="ECO:0000256" key="5">
    <source>
        <dbReference type="ARBA" id="ARBA00023277"/>
    </source>
</evidence>
<reference evidence="6 7" key="1">
    <citation type="submission" date="2016-11" db="EMBL/GenBank/DDBJ databases">
        <title>Comparative genomics of Bartonella apis.</title>
        <authorList>
            <person name="Engel P."/>
        </authorList>
    </citation>
    <scope>NUCLEOTIDE SEQUENCE [LARGE SCALE GENOMIC DNA]</scope>
    <source>
        <strain evidence="6 7">BBC0178</strain>
    </source>
</reference>
<dbReference type="EMBL" id="CP015820">
    <property type="protein sequence ID" value="AQT42606.1"/>
    <property type="molecule type" value="Genomic_DNA"/>
</dbReference>
<dbReference type="GO" id="GO:0016787">
    <property type="term" value="F:hydrolase activity"/>
    <property type="evidence" value="ECO:0007669"/>
    <property type="project" value="UniProtKB-KW"/>
</dbReference>
<keyword evidence="7" id="KW-1185">Reference proteome</keyword>
<name>A0A1U9MBD0_9HYPH</name>
<dbReference type="GO" id="GO:0005975">
    <property type="term" value="P:carbohydrate metabolic process"/>
    <property type="evidence" value="ECO:0007669"/>
    <property type="project" value="InterPro"/>
</dbReference>
<sequence>MNADDFALNASCSNGIITAVKEGRLQATSVLAGGEDQVSYNALNEAGDVFINAHLNLLEGKP</sequence>
<dbReference type="SUPFAM" id="SSF88713">
    <property type="entry name" value="Glycoside hydrolase/deacetylase"/>
    <property type="match status" value="1"/>
</dbReference>
<evidence type="ECO:0000313" key="7">
    <source>
        <dbReference type="Proteomes" id="UP000189660"/>
    </source>
</evidence>
<dbReference type="AlphaFoldDB" id="A0A1U9MBD0"/>
<dbReference type="InterPro" id="IPR011330">
    <property type="entry name" value="Glyco_hydro/deAcase_b/a-brl"/>
</dbReference>
<keyword evidence="5" id="KW-0119">Carbohydrate metabolism</keyword>
<accession>A0A1U9MBD0</accession>
<keyword evidence="4" id="KW-0460">Magnesium</keyword>
<dbReference type="Gene3D" id="3.20.20.370">
    <property type="entry name" value="Glycoside hydrolase/deacetylase"/>
    <property type="match status" value="1"/>
</dbReference>
<dbReference type="InterPro" id="IPR006879">
    <property type="entry name" value="YdjC-like"/>
</dbReference>
<dbReference type="GO" id="GO:0046872">
    <property type="term" value="F:metal ion binding"/>
    <property type="evidence" value="ECO:0007669"/>
    <property type="project" value="UniProtKB-KW"/>
</dbReference>
<dbReference type="Pfam" id="PF04794">
    <property type="entry name" value="YdjC"/>
    <property type="match status" value="1"/>
</dbReference>
<dbReference type="Proteomes" id="UP000189660">
    <property type="component" value="Chromosome"/>
</dbReference>
<evidence type="ECO:0000256" key="2">
    <source>
        <dbReference type="ARBA" id="ARBA00022723"/>
    </source>
</evidence>
<protein>
    <submittedName>
        <fullName evidence="6">YdjC-like protein</fullName>
    </submittedName>
</protein>
<keyword evidence="2" id="KW-0479">Metal-binding</keyword>
<evidence type="ECO:0000256" key="4">
    <source>
        <dbReference type="ARBA" id="ARBA00022842"/>
    </source>
</evidence>
<keyword evidence="3" id="KW-0378">Hydrolase</keyword>
<evidence type="ECO:0000313" key="6">
    <source>
        <dbReference type="EMBL" id="AQT42606.1"/>
    </source>
</evidence>
<dbReference type="KEGG" id="bapa:BBC0178_011270"/>
<evidence type="ECO:0000256" key="1">
    <source>
        <dbReference type="ARBA" id="ARBA00001946"/>
    </source>
</evidence>
<proteinExistence type="predicted"/>